<dbReference type="EMBL" id="CAXLJM020000164">
    <property type="protein sequence ID" value="CAL8146571.1"/>
    <property type="molecule type" value="Genomic_DNA"/>
</dbReference>
<dbReference type="Proteomes" id="UP001642540">
    <property type="component" value="Unassembled WGS sequence"/>
</dbReference>
<feature type="transmembrane region" description="Helical" evidence="1">
    <location>
        <begin position="512"/>
        <end position="531"/>
    </location>
</feature>
<evidence type="ECO:0000256" key="1">
    <source>
        <dbReference type="SAM" id="Phobius"/>
    </source>
</evidence>
<sequence length="823" mass="95130">MSNFAKAVKDYASKYDGFKVHSLEGLNDFLKPVQHCFIHMTNFGGVNLPSLSVPSIQMKTKLAFFCANTIHAISSSLDLRENKTLRKDCYLWNMPPCPLSSLFADSNRMCVRINFRKFVNKIPPWTCEVVVSLFQKQPTISNRRNSFSGKIQEQNSVIPFEQNHESVVRNVERLLPSYAPINILITEKQDELACPQNWEFPNNIGVWFKYSINENVYFYPSQISRDTYFVVLTSPIDIKTRSDTIDYQVFRINTVFSLKTMPVLQTQEIQCVRSARIFMQGNNFLMKQKYSALTYTFDASSIYLFSIVALGKVVMLEEFLHESICNSMYLKWAAKFLYNSFDAYSVSILGEWLQILRRYNYTISIDRKIVICKVNHHILKTKDEAVQSSATVVNSHNKVYPTAVSHPLAIDDPSQKVGFIACGDRPIDYPAFRELVRVFDLHVWICVCIIYLAIVPIILCILEWLSENYKLNVNVQRVTRQNVFSSRIFLQPITILLEQGNAFTNKHLNVGAIRWIAAAVILVAIVLSIGYEENISLKKVIESDHTISFIDEKLKSRILRSEVENIFRTEMASLITFRENILRSWVGGEYTSTTLTDGFGENLLKHTKLHPYEKELAKLRRYDDYRFDLELDNSKMAHDNGQTHYLSQLLIECNNTAIVLPLSNIQKMFPIIQNQGHTKLSVGKEILFERRVGMALDAWISDQLITTLSRMHDVGLWQHIRNIFVRNITTTFDGTRDFSYQTSQISGNILVVFVTFLCGHVVAALSFIFEIRKRIYVWTILLAQSVYTGLKKLWSQTKAKYVRHRNGYRLTSRFTTKCCRRNR</sequence>
<feature type="transmembrane region" description="Helical" evidence="1">
    <location>
        <begin position="749"/>
        <end position="769"/>
    </location>
</feature>
<name>A0ABP1S832_9HEXA</name>
<organism evidence="2 3">
    <name type="scientific">Orchesella dallaii</name>
    <dbReference type="NCBI Taxonomy" id="48710"/>
    <lineage>
        <taxon>Eukaryota</taxon>
        <taxon>Metazoa</taxon>
        <taxon>Ecdysozoa</taxon>
        <taxon>Arthropoda</taxon>
        <taxon>Hexapoda</taxon>
        <taxon>Collembola</taxon>
        <taxon>Entomobryomorpha</taxon>
        <taxon>Entomobryoidea</taxon>
        <taxon>Orchesellidae</taxon>
        <taxon>Orchesellinae</taxon>
        <taxon>Orchesella</taxon>
    </lineage>
</organism>
<comment type="caution">
    <text evidence="2">The sequence shown here is derived from an EMBL/GenBank/DDBJ whole genome shotgun (WGS) entry which is preliminary data.</text>
</comment>
<keyword evidence="1" id="KW-0812">Transmembrane</keyword>
<gene>
    <name evidence="2" type="ORF">ODALV1_LOCUS30860</name>
</gene>
<feature type="transmembrane region" description="Helical" evidence="1">
    <location>
        <begin position="441"/>
        <end position="465"/>
    </location>
</feature>
<reference evidence="2 3" key="1">
    <citation type="submission" date="2024-08" db="EMBL/GenBank/DDBJ databases">
        <authorList>
            <person name="Cucini C."/>
            <person name="Frati F."/>
        </authorList>
    </citation>
    <scope>NUCLEOTIDE SEQUENCE [LARGE SCALE GENOMIC DNA]</scope>
</reference>
<keyword evidence="3" id="KW-1185">Reference proteome</keyword>
<proteinExistence type="predicted"/>
<keyword evidence="1" id="KW-0472">Membrane</keyword>
<evidence type="ECO:0000313" key="3">
    <source>
        <dbReference type="Proteomes" id="UP001642540"/>
    </source>
</evidence>
<protein>
    <submittedName>
        <fullName evidence="2">Uncharacterized protein</fullName>
    </submittedName>
</protein>
<feature type="transmembrane region" description="Helical" evidence="1">
    <location>
        <begin position="775"/>
        <end position="794"/>
    </location>
</feature>
<keyword evidence="1" id="KW-1133">Transmembrane helix</keyword>
<accession>A0ABP1S832</accession>
<evidence type="ECO:0000313" key="2">
    <source>
        <dbReference type="EMBL" id="CAL8146571.1"/>
    </source>
</evidence>
<dbReference type="Gene3D" id="1.10.287.70">
    <property type="match status" value="1"/>
</dbReference>